<gene>
    <name evidence="11" type="ORF">GCM10010151_16240</name>
</gene>
<keyword evidence="5" id="KW-0547">Nucleotide-binding</keyword>
<keyword evidence="8" id="KW-0902">Two-component regulatory system</keyword>
<reference evidence="12" key="1">
    <citation type="journal article" date="2019" name="Int. J. Syst. Evol. Microbiol.">
        <title>The Global Catalogue of Microorganisms (GCM) 10K type strain sequencing project: providing services to taxonomists for standard genome sequencing and annotation.</title>
        <authorList>
            <consortium name="The Broad Institute Genomics Platform"/>
            <consortium name="The Broad Institute Genome Sequencing Center for Infectious Disease"/>
            <person name="Wu L."/>
            <person name="Ma J."/>
        </authorList>
    </citation>
    <scope>NUCLEOTIDE SEQUENCE [LARGE SCALE GENOMIC DNA]</scope>
    <source>
        <strain evidence="12">JCM 3146</strain>
    </source>
</reference>
<protein>
    <recommendedName>
        <fullName evidence="2">histidine kinase</fullName>
        <ecNumber evidence="2">2.7.13.3</ecNumber>
    </recommendedName>
</protein>
<dbReference type="GO" id="GO:0016301">
    <property type="term" value="F:kinase activity"/>
    <property type="evidence" value="ECO:0007669"/>
    <property type="project" value="UniProtKB-KW"/>
</dbReference>
<comment type="caution">
    <text evidence="11">The sequence shown here is derived from an EMBL/GenBank/DDBJ whole genome shotgun (WGS) entry which is preliminary data.</text>
</comment>
<keyword evidence="6 11" id="KW-0418">Kinase</keyword>
<dbReference type="EC" id="2.7.13.3" evidence="2"/>
<proteinExistence type="predicted"/>
<feature type="domain" description="Histidine kinase/HSP90-like ATPase" evidence="10">
    <location>
        <begin position="317"/>
        <end position="411"/>
    </location>
</feature>
<evidence type="ECO:0000259" key="10">
    <source>
        <dbReference type="SMART" id="SM00387"/>
    </source>
</evidence>
<dbReference type="Proteomes" id="UP001501822">
    <property type="component" value="Unassembled WGS sequence"/>
</dbReference>
<evidence type="ECO:0000256" key="7">
    <source>
        <dbReference type="ARBA" id="ARBA00022840"/>
    </source>
</evidence>
<dbReference type="Gene3D" id="3.30.565.10">
    <property type="entry name" value="Histidine kinase-like ATPase, C-terminal domain"/>
    <property type="match status" value="1"/>
</dbReference>
<evidence type="ECO:0000256" key="2">
    <source>
        <dbReference type="ARBA" id="ARBA00012438"/>
    </source>
</evidence>
<dbReference type="Pfam" id="PF02518">
    <property type="entry name" value="HATPase_c"/>
    <property type="match status" value="1"/>
</dbReference>
<keyword evidence="3" id="KW-0597">Phosphoprotein</keyword>
<evidence type="ECO:0000256" key="4">
    <source>
        <dbReference type="ARBA" id="ARBA00022679"/>
    </source>
</evidence>
<evidence type="ECO:0000256" key="5">
    <source>
        <dbReference type="ARBA" id="ARBA00022741"/>
    </source>
</evidence>
<sequence length="418" mass="44401">MTDGRQGGLRESLRPMLAVVVGGHTDPPWPRRRRRTRFGSIDLRSAGDPLLASILALAGYSQMDTPHPDLGGPFSRTLLLLAACGGVAPLLLRRSRPLVAWRLSALVMVISSIVVSPRSTLGTPYVPTFGIVYLLCLYSLAVRCERTVTIGAMVVSTLGCVILDPPTKAFALLCAVPLLLGHAVRLRRTTKQELAEQEARHEAETAVLQERQRIARELHDVVAHHMSVIAIQAEAAPYKVADPPPELAESFADIRASALEGLTELRRILGVLRTDPSAQTAPQPGLERLEEVVASARAGGLSVETSVTGEPPVLPGGVGLSAYRILQESLSNAMRHAPGAAVRVDIAYEPDALRLRVHNGPGNEPDRVVRAGGGHGLVGMRERAAMLGGELSAEPTHDGGFVVVATLPLGPEALAPTA</sequence>
<keyword evidence="4" id="KW-0808">Transferase</keyword>
<keyword evidence="9" id="KW-0472">Membrane</keyword>
<dbReference type="SUPFAM" id="SSF55874">
    <property type="entry name" value="ATPase domain of HSP90 chaperone/DNA topoisomerase II/histidine kinase"/>
    <property type="match status" value="1"/>
</dbReference>
<dbReference type="Pfam" id="PF07730">
    <property type="entry name" value="HisKA_3"/>
    <property type="match status" value="1"/>
</dbReference>
<evidence type="ECO:0000256" key="8">
    <source>
        <dbReference type="ARBA" id="ARBA00023012"/>
    </source>
</evidence>
<dbReference type="EMBL" id="BAAABM010000009">
    <property type="protein sequence ID" value="GAA0327018.1"/>
    <property type="molecule type" value="Genomic_DNA"/>
</dbReference>
<dbReference type="CDD" id="cd16917">
    <property type="entry name" value="HATPase_UhpB-NarQ-NarX-like"/>
    <property type="match status" value="1"/>
</dbReference>
<evidence type="ECO:0000313" key="12">
    <source>
        <dbReference type="Proteomes" id="UP001501822"/>
    </source>
</evidence>
<dbReference type="PANTHER" id="PTHR24421:SF10">
    <property type="entry name" value="NITRATE_NITRITE SENSOR PROTEIN NARQ"/>
    <property type="match status" value="1"/>
</dbReference>
<comment type="catalytic activity">
    <reaction evidence="1">
        <text>ATP + protein L-histidine = ADP + protein N-phospho-L-histidine.</text>
        <dbReference type="EC" id="2.7.13.3"/>
    </reaction>
</comment>
<evidence type="ECO:0000256" key="9">
    <source>
        <dbReference type="SAM" id="Phobius"/>
    </source>
</evidence>
<dbReference type="InterPro" id="IPR036890">
    <property type="entry name" value="HATPase_C_sf"/>
</dbReference>
<feature type="transmembrane region" description="Helical" evidence="9">
    <location>
        <begin position="99"/>
        <end position="116"/>
    </location>
</feature>
<keyword evidence="9" id="KW-0812">Transmembrane</keyword>
<dbReference type="InterPro" id="IPR050482">
    <property type="entry name" value="Sensor_HK_TwoCompSys"/>
</dbReference>
<evidence type="ECO:0000256" key="1">
    <source>
        <dbReference type="ARBA" id="ARBA00000085"/>
    </source>
</evidence>
<keyword evidence="12" id="KW-1185">Reference proteome</keyword>
<dbReference type="InterPro" id="IPR011712">
    <property type="entry name" value="Sig_transdc_His_kin_sub3_dim/P"/>
</dbReference>
<evidence type="ECO:0000256" key="3">
    <source>
        <dbReference type="ARBA" id="ARBA00022553"/>
    </source>
</evidence>
<dbReference type="Gene3D" id="1.20.5.1930">
    <property type="match status" value="1"/>
</dbReference>
<dbReference type="SMART" id="SM00387">
    <property type="entry name" value="HATPase_c"/>
    <property type="match status" value="1"/>
</dbReference>
<feature type="transmembrane region" description="Helical" evidence="9">
    <location>
        <begin position="73"/>
        <end position="92"/>
    </location>
</feature>
<name>A0ABP3FX27_9ACTN</name>
<keyword evidence="9" id="KW-1133">Transmembrane helix</keyword>
<dbReference type="RefSeq" id="WP_252800687.1">
    <property type="nucleotide sequence ID" value="NZ_BAAABM010000009.1"/>
</dbReference>
<dbReference type="InterPro" id="IPR003594">
    <property type="entry name" value="HATPase_dom"/>
</dbReference>
<evidence type="ECO:0000313" key="11">
    <source>
        <dbReference type="EMBL" id="GAA0327018.1"/>
    </source>
</evidence>
<feature type="transmembrane region" description="Helical" evidence="9">
    <location>
        <begin position="41"/>
        <end position="61"/>
    </location>
</feature>
<feature type="transmembrane region" description="Helical" evidence="9">
    <location>
        <begin position="122"/>
        <end position="140"/>
    </location>
</feature>
<dbReference type="PANTHER" id="PTHR24421">
    <property type="entry name" value="NITRATE/NITRITE SENSOR PROTEIN NARX-RELATED"/>
    <property type="match status" value="1"/>
</dbReference>
<keyword evidence="7" id="KW-0067">ATP-binding</keyword>
<evidence type="ECO:0000256" key="6">
    <source>
        <dbReference type="ARBA" id="ARBA00022777"/>
    </source>
</evidence>
<organism evidence="11 12">
    <name type="scientific">Actinoallomurus spadix</name>
    <dbReference type="NCBI Taxonomy" id="79912"/>
    <lineage>
        <taxon>Bacteria</taxon>
        <taxon>Bacillati</taxon>
        <taxon>Actinomycetota</taxon>
        <taxon>Actinomycetes</taxon>
        <taxon>Streptosporangiales</taxon>
        <taxon>Thermomonosporaceae</taxon>
        <taxon>Actinoallomurus</taxon>
    </lineage>
</organism>
<accession>A0ABP3FX27</accession>